<dbReference type="OrthoDB" id="1731724at2759"/>
<dbReference type="PROSITE" id="PS50330">
    <property type="entry name" value="UIM"/>
    <property type="match status" value="2"/>
</dbReference>
<dbReference type="InterPro" id="IPR036465">
    <property type="entry name" value="vWFA_dom_sf"/>
</dbReference>
<comment type="similarity">
    <text evidence="1">Belongs to the proteasome subunit S5A family.</text>
</comment>
<dbReference type="Gene3D" id="1.10.287.3990">
    <property type="match status" value="1"/>
</dbReference>
<dbReference type="SMART" id="SM00327">
    <property type="entry name" value="VWA"/>
    <property type="match status" value="1"/>
</dbReference>
<feature type="region of interest" description="Disordered" evidence="3">
    <location>
        <begin position="316"/>
        <end position="350"/>
    </location>
</feature>
<reference evidence="5 6" key="1">
    <citation type="submission" date="2016-07" db="EMBL/GenBank/DDBJ databases">
        <title>Draft genome of the white-rot fungus Obba rivulosa 3A-2.</title>
        <authorList>
            <consortium name="DOE Joint Genome Institute"/>
            <person name="Miettinen O."/>
            <person name="Riley R."/>
            <person name="Acob R."/>
            <person name="Barry K."/>
            <person name="Cullen D."/>
            <person name="De Vries R."/>
            <person name="Hainaut M."/>
            <person name="Hatakka A."/>
            <person name="Henrissat B."/>
            <person name="Hilden K."/>
            <person name="Kuo R."/>
            <person name="Labutti K."/>
            <person name="Lipzen A."/>
            <person name="Makela M.R."/>
            <person name="Sandor L."/>
            <person name="Spatafora J.W."/>
            <person name="Grigoriev I.V."/>
            <person name="Hibbett D.S."/>
        </authorList>
    </citation>
    <scope>NUCLEOTIDE SEQUENCE [LARGE SCALE GENOMIC DNA]</scope>
    <source>
        <strain evidence="5 6">3A-2</strain>
    </source>
</reference>
<dbReference type="CDD" id="cd01452">
    <property type="entry name" value="VWA_26S_proteasome_subunit"/>
    <property type="match status" value="1"/>
</dbReference>
<dbReference type="InterPro" id="IPR002035">
    <property type="entry name" value="VWF_A"/>
</dbReference>
<dbReference type="GO" id="GO:0036435">
    <property type="term" value="F:K48-linked polyubiquitin modification-dependent protein binding"/>
    <property type="evidence" value="ECO:0007669"/>
    <property type="project" value="UniProtKB-ARBA"/>
</dbReference>
<evidence type="ECO:0000259" key="4">
    <source>
        <dbReference type="PROSITE" id="PS50234"/>
    </source>
</evidence>
<keyword evidence="6" id="KW-1185">Reference proteome</keyword>
<feature type="domain" description="VWFA" evidence="4">
    <location>
        <begin position="5"/>
        <end position="195"/>
    </location>
</feature>
<dbReference type="PANTHER" id="PTHR10223">
    <property type="entry name" value="26S PROTEASOME NON-ATPASE REGULATORY SUBUNIT 4"/>
    <property type="match status" value="1"/>
</dbReference>
<dbReference type="GO" id="GO:0005634">
    <property type="term" value="C:nucleus"/>
    <property type="evidence" value="ECO:0007669"/>
    <property type="project" value="TreeGrafter"/>
</dbReference>
<feature type="compositionally biased region" description="Low complexity" evidence="3">
    <location>
        <begin position="264"/>
        <end position="282"/>
    </location>
</feature>
<dbReference type="GO" id="GO:0008540">
    <property type="term" value="C:proteasome regulatory particle, base subcomplex"/>
    <property type="evidence" value="ECO:0007669"/>
    <property type="project" value="TreeGrafter"/>
</dbReference>
<evidence type="ECO:0000313" key="5">
    <source>
        <dbReference type="EMBL" id="OCH85537.1"/>
    </source>
</evidence>
<dbReference type="Pfam" id="PF13519">
    <property type="entry name" value="VWA_2"/>
    <property type="match status" value="1"/>
</dbReference>
<dbReference type="PROSITE" id="PS50234">
    <property type="entry name" value="VWFA"/>
    <property type="match status" value="1"/>
</dbReference>
<sequence>MPLEATLIIIDNSEYMRNGDYQPSRFDAQADAVTTIFQTKVDSNPENTVGAMTMAGKGPEVLVTHTKDIGQILQAIHTTQDRIGGEADIPTALSVAQLALKHRQNKNLRQRIVLFVGSPLTGPAADEKGMVRLARKLKKNNVAVDVVAFGDGIEDGERSVLRQFVENASSGDNCHLVSVPPGPHLLSDMIISSPILAGDRGIPEEAMADVASGAGAGAGGGGFEFGVDPSLDPELAMALRMSMEEEEARQAAAAQAAAAASSSVPAPAGAPASVSAPAAAPAPLAPAPAEPTDEEEALLKQALAMSEAHDVEMADHAAGADEEMSEEEAIARAIEMSMQGEQGQGQGAKK</sequence>
<dbReference type="Pfam" id="PF02809">
    <property type="entry name" value="UIM"/>
    <property type="match status" value="3"/>
</dbReference>
<dbReference type="InterPro" id="IPR027040">
    <property type="entry name" value="PSMD4"/>
</dbReference>
<proteinExistence type="inferred from homology"/>
<keyword evidence="2" id="KW-0647">Proteasome</keyword>
<evidence type="ECO:0000313" key="6">
    <source>
        <dbReference type="Proteomes" id="UP000250043"/>
    </source>
</evidence>
<dbReference type="SUPFAM" id="SSF53300">
    <property type="entry name" value="vWA-like"/>
    <property type="match status" value="1"/>
</dbReference>
<gene>
    <name evidence="5" type="ORF">OBBRIDRAFT_739740</name>
</gene>
<evidence type="ECO:0000256" key="3">
    <source>
        <dbReference type="SAM" id="MobiDB-lite"/>
    </source>
</evidence>
<dbReference type="SMART" id="SM00726">
    <property type="entry name" value="UIM"/>
    <property type="match status" value="3"/>
</dbReference>
<name>A0A8E2ARU6_9APHY</name>
<dbReference type="FunFam" id="3.40.50.410:FF:000005">
    <property type="entry name" value="26S proteasome non-ATPase regulatory subunit 4"/>
    <property type="match status" value="1"/>
</dbReference>
<dbReference type="GO" id="GO:0043161">
    <property type="term" value="P:proteasome-mediated ubiquitin-dependent protein catabolic process"/>
    <property type="evidence" value="ECO:0007669"/>
    <property type="project" value="TreeGrafter"/>
</dbReference>
<dbReference type="Proteomes" id="UP000250043">
    <property type="component" value="Unassembled WGS sequence"/>
</dbReference>
<evidence type="ECO:0000256" key="1">
    <source>
        <dbReference type="ARBA" id="ARBA00005574"/>
    </source>
</evidence>
<accession>A0A8E2ARU6</accession>
<dbReference type="InterPro" id="IPR003903">
    <property type="entry name" value="UIM_dom"/>
</dbReference>
<dbReference type="GO" id="GO:0005829">
    <property type="term" value="C:cytosol"/>
    <property type="evidence" value="ECO:0007669"/>
    <property type="project" value="TreeGrafter"/>
</dbReference>
<dbReference type="EMBL" id="KV722578">
    <property type="protein sequence ID" value="OCH85537.1"/>
    <property type="molecule type" value="Genomic_DNA"/>
</dbReference>
<feature type="region of interest" description="Disordered" evidence="3">
    <location>
        <begin position="264"/>
        <end position="295"/>
    </location>
</feature>
<dbReference type="AlphaFoldDB" id="A0A8E2ARU6"/>
<organism evidence="5 6">
    <name type="scientific">Obba rivulosa</name>
    <dbReference type="NCBI Taxonomy" id="1052685"/>
    <lineage>
        <taxon>Eukaryota</taxon>
        <taxon>Fungi</taxon>
        <taxon>Dikarya</taxon>
        <taxon>Basidiomycota</taxon>
        <taxon>Agaricomycotina</taxon>
        <taxon>Agaricomycetes</taxon>
        <taxon>Polyporales</taxon>
        <taxon>Gelatoporiaceae</taxon>
        <taxon>Obba</taxon>
    </lineage>
</organism>
<evidence type="ECO:0000256" key="2">
    <source>
        <dbReference type="ARBA" id="ARBA00022942"/>
    </source>
</evidence>
<dbReference type="PANTHER" id="PTHR10223:SF0">
    <property type="entry name" value="26S PROTEASOME NON-ATPASE REGULATORY SUBUNIT 4"/>
    <property type="match status" value="1"/>
</dbReference>
<protein>
    <recommendedName>
        <fullName evidence="4">VWFA domain-containing protein</fullName>
    </recommendedName>
</protein>
<dbReference type="Gene3D" id="3.40.50.410">
    <property type="entry name" value="von Willebrand factor, type A domain"/>
    <property type="match status" value="1"/>
</dbReference>